<dbReference type="AlphaFoldDB" id="A0AAD4BH91"/>
<evidence type="ECO:0000313" key="1">
    <source>
        <dbReference type="EMBL" id="KAF8430879.1"/>
    </source>
</evidence>
<keyword evidence="2" id="KW-1185">Reference proteome</keyword>
<dbReference type="Proteomes" id="UP001194468">
    <property type="component" value="Unassembled WGS sequence"/>
</dbReference>
<organism evidence="1 2">
    <name type="scientific">Boletus edulis BED1</name>
    <dbReference type="NCBI Taxonomy" id="1328754"/>
    <lineage>
        <taxon>Eukaryota</taxon>
        <taxon>Fungi</taxon>
        <taxon>Dikarya</taxon>
        <taxon>Basidiomycota</taxon>
        <taxon>Agaricomycotina</taxon>
        <taxon>Agaricomycetes</taxon>
        <taxon>Agaricomycetidae</taxon>
        <taxon>Boletales</taxon>
        <taxon>Boletineae</taxon>
        <taxon>Boletaceae</taxon>
        <taxon>Boletoideae</taxon>
        <taxon>Boletus</taxon>
    </lineage>
</organism>
<reference evidence="1" key="2">
    <citation type="journal article" date="2020" name="Nat. Commun.">
        <title>Large-scale genome sequencing of mycorrhizal fungi provides insights into the early evolution of symbiotic traits.</title>
        <authorList>
            <person name="Miyauchi S."/>
            <person name="Kiss E."/>
            <person name="Kuo A."/>
            <person name="Drula E."/>
            <person name="Kohler A."/>
            <person name="Sanchez-Garcia M."/>
            <person name="Morin E."/>
            <person name="Andreopoulos B."/>
            <person name="Barry K.W."/>
            <person name="Bonito G."/>
            <person name="Buee M."/>
            <person name="Carver A."/>
            <person name="Chen C."/>
            <person name="Cichocki N."/>
            <person name="Clum A."/>
            <person name="Culley D."/>
            <person name="Crous P.W."/>
            <person name="Fauchery L."/>
            <person name="Girlanda M."/>
            <person name="Hayes R.D."/>
            <person name="Keri Z."/>
            <person name="LaButti K."/>
            <person name="Lipzen A."/>
            <person name="Lombard V."/>
            <person name="Magnuson J."/>
            <person name="Maillard F."/>
            <person name="Murat C."/>
            <person name="Nolan M."/>
            <person name="Ohm R.A."/>
            <person name="Pangilinan J."/>
            <person name="Pereira M.F."/>
            <person name="Perotto S."/>
            <person name="Peter M."/>
            <person name="Pfister S."/>
            <person name="Riley R."/>
            <person name="Sitrit Y."/>
            <person name="Stielow J.B."/>
            <person name="Szollosi G."/>
            <person name="Zifcakova L."/>
            <person name="Stursova M."/>
            <person name="Spatafora J.W."/>
            <person name="Tedersoo L."/>
            <person name="Vaario L.M."/>
            <person name="Yamada A."/>
            <person name="Yan M."/>
            <person name="Wang P."/>
            <person name="Xu J."/>
            <person name="Bruns T."/>
            <person name="Baldrian P."/>
            <person name="Vilgalys R."/>
            <person name="Dunand C."/>
            <person name="Henrissat B."/>
            <person name="Grigoriev I.V."/>
            <person name="Hibbett D."/>
            <person name="Nagy L.G."/>
            <person name="Martin F.M."/>
        </authorList>
    </citation>
    <scope>NUCLEOTIDE SEQUENCE</scope>
    <source>
        <strain evidence="1">BED1</strain>
    </source>
</reference>
<reference evidence="1" key="1">
    <citation type="submission" date="2019-10" db="EMBL/GenBank/DDBJ databases">
        <authorList>
            <consortium name="DOE Joint Genome Institute"/>
            <person name="Kuo A."/>
            <person name="Miyauchi S."/>
            <person name="Kiss E."/>
            <person name="Drula E."/>
            <person name="Kohler A."/>
            <person name="Sanchez-Garcia M."/>
            <person name="Andreopoulos B."/>
            <person name="Barry K.W."/>
            <person name="Bonito G."/>
            <person name="Buee M."/>
            <person name="Carver A."/>
            <person name="Chen C."/>
            <person name="Cichocki N."/>
            <person name="Clum A."/>
            <person name="Culley D."/>
            <person name="Crous P.W."/>
            <person name="Fauchery L."/>
            <person name="Girlanda M."/>
            <person name="Hayes R."/>
            <person name="Keri Z."/>
            <person name="LaButti K."/>
            <person name="Lipzen A."/>
            <person name="Lombard V."/>
            <person name="Magnuson J."/>
            <person name="Maillard F."/>
            <person name="Morin E."/>
            <person name="Murat C."/>
            <person name="Nolan M."/>
            <person name="Ohm R."/>
            <person name="Pangilinan J."/>
            <person name="Pereira M."/>
            <person name="Perotto S."/>
            <person name="Peter M."/>
            <person name="Riley R."/>
            <person name="Sitrit Y."/>
            <person name="Stielow B."/>
            <person name="Szollosi G."/>
            <person name="Zifcakova L."/>
            <person name="Stursova M."/>
            <person name="Spatafora J.W."/>
            <person name="Tedersoo L."/>
            <person name="Vaario L.-M."/>
            <person name="Yamada A."/>
            <person name="Yan M."/>
            <person name="Wang P."/>
            <person name="Xu J."/>
            <person name="Bruns T."/>
            <person name="Baldrian P."/>
            <person name="Vilgalys R."/>
            <person name="Henrissat B."/>
            <person name="Grigoriev I.V."/>
            <person name="Hibbett D."/>
            <person name="Nagy L.G."/>
            <person name="Martin F.M."/>
        </authorList>
    </citation>
    <scope>NUCLEOTIDE SEQUENCE</scope>
    <source>
        <strain evidence="1">BED1</strain>
    </source>
</reference>
<sequence>MECAGCHWGMVLVVEVEGGMWGMRRWKRSIDMHCSIRDLSIVSCSASLENQADHCGRHGSINVEYGDVVLGSDIETTKNGSLHSSMCGSATLLPGGKSSANHGMLEGGPGRPVFSINASSRILTQLVQQLSMDAVFLSPSRVAFHGTVAESRIAWNEPLIHTTASPKVTRRHATLRAAF</sequence>
<protein>
    <submittedName>
        <fullName evidence="1">Uncharacterized protein</fullName>
    </submittedName>
</protein>
<name>A0AAD4BH91_BOLED</name>
<comment type="caution">
    <text evidence="1">The sequence shown here is derived from an EMBL/GenBank/DDBJ whole genome shotgun (WGS) entry which is preliminary data.</text>
</comment>
<proteinExistence type="predicted"/>
<accession>A0AAD4BH91</accession>
<gene>
    <name evidence="1" type="ORF">L210DRAFT_169973</name>
</gene>
<dbReference type="EMBL" id="WHUW01000056">
    <property type="protein sequence ID" value="KAF8430879.1"/>
    <property type="molecule type" value="Genomic_DNA"/>
</dbReference>
<evidence type="ECO:0000313" key="2">
    <source>
        <dbReference type="Proteomes" id="UP001194468"/>
    </source>
</evidence>